<dbReference type="SMART" id="SM00530">
    <property type="entry name" value="HTH_XRE"/>
    <property type="match status" value="1"/>
</dbReference>
<sequence>MLIQKLRLQRGWSQEQLATISGLSTRTIQRIERGQAPSLETSKTLASIFEIDVSQLTEQDPKDMPATPINSIEAEEAVAFARVRNIKAFYMHVARYVVLVVFLAVVNLLTSPHYFWAIWPALGLGLAVIGHGLRTFDKVPFLNADWEKRQVEHYLKRKL</sequence>
<dbReference type="Pfam" id="PF13239">
    <property type="entry name" value="2TM"/>
    <property type="match status" value="1"/>
</dbReference>
<dbReference type="Pfam" id="PF01381">
    <property type="entry name" value="HTH_3"/>
    <property type="match status" value="1"/>
</dbReference>
<evidence type="ECO:0000256" key="2">
    <source>
        <dbReference type="SAM" id="Phobius"/>
    </source>
</evidence>
<comment type="caution">
    <text evidence="4">The sequence shown here is derived from an EMBL/GenBank/DDBJ whole genome shotgun (WGS) entry which is preliminary data.</text>
</comment>
<dbReference type="PANTHER" id="PTHR46558">
    <property type="entry name" value="TRACRIPTIONAL REGULATORY PROTEIN-RELATED-RELATED"/>
    <property type="match status" value="1"/>
</dbReference>
<name>A0A0D0L021_AGRTU</name>
<keyword evidence="2" id="KW-0812">Transmembrane</keyword>
<dbReference type="OrthoDB" id="3782725at2"/>
<keyword evidence="2" id="KW-1133">Transmembrane helix</keyword>
<gene>
    <name evidence="4" type="ORF">RU07_10565</name>
</gene>
<dbReference type="InterPro" id="IPR025698">
    <property type="entry name" value="2TM_dom"/>
</dbReference>
<accession>A0A0D0L021</accession>
<feature type="domain" description="HTH cro/C1-type" evidence="3">
    <location>
        <begin position="3"/>
        <end position="56"/>
    </location>
</feature>
<dbReference type="SUPFAM" id="SSF47413">
    <property type="entry name" value="lambda repressor-like DNA-binding domains"/>
    <property type="match status" value="1"/>
</dbReference>
<dbReference type="AlphaFoldDB" id="A0A0D0L021"/>
<protein>
    <submittedName>
        <fullName evidence="4">XRE family transcriptional regulator</fullName>
    </submittedName>
</protein>
<evidence type="ECO:0000259" key="3">
    <source>
        <dbReference type="PROSITE" id="PS50943"/>
    </source>
</evidence>
<dbReference type="InterPro" id="IPR001387">
    <property type="entry name" value="Cro/C1-type_HTH"/>
</dbReference>
<reference evidence="4 5" key="1">
    <citation type="submission" date="2014-12" db="EMBL/GenBank/DDBJ databases">
        <title>16Stimator: statistical estimation of ribosomal gene copy numbers from draft genome assemblies.</title>
        <authorList>
            <person name="Perisin M.A."/>
            <person name="Vetter M."/>
            <person name="Gilbert J.A."/>
            <person name="Bergelson J."/>
        </authorList>
    </citation>
    <scope>NUCLEOTIDE SEQUENCE [LARGE SCALE GENOMIC DNA]</scope>
    <source>
        <strain evidence="4 5">MEJ076</strain>
    </source>
</reference>
<dbReference type="InterPro" id="IPR010982">
    <property type="entry name" value="Lambda_DNA-bd_dom_sf"/>
</dbReference>
<dbReference type="GO" id="GO:0003677">
    <property type="term" value="F:DNA binding"/>
    <property type="evidence" value="ECO:0007669"/>
    <property type="project" value="UniProtKB-KW"/>
</dbReference>
<feature type="transmembrane region" description="Helical" evidence="2">
    <location>
        <begin position="114"/>
        <end position="133"/>
    </location>
</feature>
<feature type="transmembrane region" description="Helical" evidence="2">
    <location>
        <begin position="89"/>
        <end position="108"/>
    </location>
</feature>
<dbReference type="CDD" id="cd00093">
    <property type="entry name" value="HTH_XRE"/>
    <property type="match status" value="1"/>
</dbReference>
<keyword evidence="1" id="KW-0238">DNA-binding</keyword>
<dbReference type="PANTHER" id="PTHR46558:SF4">
    <property type="entry name" value="DNA-BIDING PHAGE PROTEIN"/>
    <property type="match status" value="1"/>
</dbReference>
<dbReference type="Gene3D" id="1.10.260.40">
    <property type="entry name" value="lambda repressor-like DNA-binding domains"/>
    <property type="match status" value="1"/>
</dbReference>
<dbReference type="EMBL" id="JXQV01000009">
    <property type="protein sequence ID" value="KIQ03005.1"/>
    <property type="molecule type" value="Genomic_DNA"/>
</dbReference>
<proteinExistence type="predicted"/>
<dbReference type="PROSITE" id="PS50943">
    <property type="entry name" value="HTH_CROC1"/>
    <property type="match status" value="1"/>
</dbReference>
<evidence type="ECO:0000313" key="4">
    <source>
        <dbReference type="EMBL" id="KIQ03005.1"/>
    </source>
</evidence>
<keyword evidence="2" id="KW-0472">Membrane</keyword>
<organism evidence="4 5">
    <name type="scientific">Agrobacterium tumefaciens</name>
    <dbReference type="NCBI Taxonomy" id="358"/>
    <lineage>
        <taxon>Bacteria</taxon>
        <taxon>Pseudomonadati</taxon>
        <taxon>Pseudomonadota</taxon>
        <taxon>Alphaproteobacteria</taxon>
        <taxon>Hyphomicrobiales</taxon>
        <taxon>Rhizobiaceae</taxon>
        <taxon>Rhizobium/Agrobacterium group</taxon>
        <taxon>Agrobacterium</taxon>
        <taxon>Agrobacterium tumefaciens complex</taxon>
    </lineage>
</organism>
<evidence type="ECO:0000313" key="5">
    <source>
        <dbReference type="Proteomes" id="UP000035017"/>
    </source>
</evidence>
<evidence type="ECO:0000256" key="1">
    <source>
        <dbReference type="ARBA" id="ARBA00023125"/>
    </source>
</evidence>
<dbReference type="Proteomes" id="UP000035017">
    <property type="component" value="Unassembled WGS sequence"/>
</dbReference>